<organism evidence="15 16">
    <name type="scientific">Canavalia gladiata</name>
    <name type="common">Sword bean</name>
    <name type="synonym">Dolichos gladiatus</name>
    <dbReference type="NCBI Taxonomy" id="3824"/>
    <lineage>
        <taxon>Eukaryota</taxon>
        <taxon>Viridiplantae</taxon>
        <taxon>Streptophyta</taxon>
        <taxon>Embryophyta</taxon>
        <taxon>Tracheophyta</taxon>
        <taxon>Spermatophyta</taxon>
        <taxon>Magnoliopsida</taxon>
        <taxon>eudicotyledons</taxon>
        <taxon>Gunneridae</taxon>
        <taxon>Pentapetalae</taxon>
        <taxon>rosids</taxon>
        <taxon>fabids</taxon>
        <taxon>Fabales</taxon>
        <taxon>Fabaceae</taxon>
        <taxon>Papilionoideae</taxon>
        <taxon>50 kb inversion clade</taxon>
        <taxon>NPAAA clade</taxon>
        <taxon>indigoferoid/millettioid clade</taxon>
        <taxon>Phaseoleae</taxon>
        <taxon>Canavalia</taxon>
    </lineage>
</organism>
<comment type="pathway">
    <text evidence="2">Nucleotide-sugar biosynthesis; GDP-alpha-D-mannose biosynthesis; alpha-D-mannose 1-phosphate from D-fructose 6-phosphate: step 1/2.</text>
</comment>
<feature type="domain" description="Phosphomannose isomerase type I catalytic" evidence="13">
    <location>
        <begin position="6"/>
        <end position="148"/>
    </location>
</feature>
<dbReference type="Gene3D" id="2.60.120.10">
    <property type="entry name" value="Jelly Rolls"/>
    <property type="match status" value="2"/>
</dbReference>
<dbReference type="GO" id="GO:0046686">
    <property type="term" value="P:response to cadmium ion"/>
    <property type="evidence" value="ECO:0007669"/>
    <property type="project" value="UniProtKB-ARBA"/>
</dbReference>
<dbReference type="GO" id="GO:0005975">
    <property type="term" value="P:carbohydrate metabolic process"/>
    <property type="evidence" value="ECO:0007669"/>
    <property type="project" value="InterPro"/>
</dbReference>
<evidence type="ECO:0000256" key="5">
    <source>
        <dbReference type="ARBA" id="ARBA00022723"/>
    </source>
</evidence>
<dbReference type="Gene3D" id="1.10.441.10">
    <property type="entry name" value="Phosphomannose Isomerase, domain 2"/>
    <property type="match status" value="1"/>
</dbReference>
<comment type="similarity">
    <text evidence="3 11">Belongs to the mannose-6-phosphate isomerase type 1 family.</text>
</comment>
<sequence length="417" mass="45991">MEDAKLQRLHCSVKNYDWGLPGRVSEVARLQGLNSGSQFDPEKPYAEFWMGTHDSGPSFLVSNGKVTLKAWISENPDVLGHKVVQNWGSDLPFLFKVLSVGKALSIQAHPDKELARTLHKLQPNEYKDANHKPEMALAITHFQALCGFIILKELKAVLHTVPEIVELVGAANANLVLQTSDQDGEEQVKPVLKEVFTHLMSASKDRVTDAVNRLKSRLLKESEVRELTEKEQLALRLEKQYPADVGVIAAFFLNRVKLNPGEALFLGANEPHAYLSGECVECMATSDNVVRAGLTPKHRDVQTLCSMLTYKQGSPEILRGVPLNPYVNKYTPPFEEFEIDCCILPQGERVVFPTVPGPSIFLVTAGKGTMNTGSQKGHVVTEGDVLFAAANTEISVTSASELHLYRTGVNSKFFQAS</sequence>
<feature type="active site" evidence="8">
    <location>
        <position position="291"/>
    </location>
</feature>
<feature type="binding site" evidence="9">
    <location>
        <position position="134"/>
    </location>
    <ligand>
        <name>Zn(2+)</name>
        <dbReference type="ChEBI" id="CHEBI:29105"/>
    </ligand>
</feature>
<dbReference type="InterPro" id="IPR001250">
    <property type="entry name" value="Man6P_Isoase-1"/>
</dbReference>
<comment type="catalytic activity">
    <reaction evidence="1 10">
        <text>D-mannose 6-phosphate = D-fructose 6-phosphate</text>
        <dbReference type="Rhea" id="RHEA:12356"/>
        <dbReference type="ChEBI" id="CHEBI:58735"/>
        <dbReference type="ChEBI" id="CHEBI:61527"/>
        <dbReference type="EC" id="5.3.1.8"/>
    </reaction>
</comment>
<dbReference type="Pfam" id="PF01238">
    <property type="entry name" value="PMI_typeI_C"/>
    <property type="match status" value="1"/>
</dbReference>
<dbReference type="GO" id="GO:0009416">
    <property type="term" value="P:response to light stimulus"/>
    <property type="evidence" value="ECO:0007669"/>
    <property type="project" value="UniProtKB-ARBA"/>
</dbReference>
<dbReference type="InterPro" id="IPR046458">
    <property type="entry name" value="PMI_typeI_hel"/>
</dbReference>
<dbReference type="GO" id="GO:0010043">
    <property type="term" value="P:response to zinc ion"/>
    <property type="evidence" value="ECO:0007669"/>
    <property type="project" value="UniProtKB-ARBA"/>
</dbReference>
<dbReference type="PRINTS" id="PR00714">
    <property type="entry name" value="MAN6PISMRASE"/>
</dbReference>
<dbReference type="GO" id="GO:0009298">
    <property type="term" value="P:GDP-mannose biosynthetic process"/>
    <property type="evidence" value="ECO:0007669"/>
    <property type="project" value="InterPro"/>
</dbReference>
<evidence type="ECO:0000256" key="11">
    <source>
        <dbReference type="RuleBase" id="RU004189"/>
    </source>
</evidence>
<dbReference type="PROSITE" id="PS00965">
    <property type="entry name" value="PMI_I_1"/>
    <property type="match status" value="1"/>
</dbReference>
<keyword evidence="16" id="KW-1185">Reference proteome</keyword>
<dbReference type="InterPro" id="IPR016305">
    <property type="entry name" value="Mannose-6-P_Isomerase"/>
</dbReference>
<evidence type="ECO:0000256" key="4">
    <source>
        <dbReference type="ARBA" id="ARBA00011956"/>
    </source>
</evidence>
<dbReference type="InterPro" id="IPR018050">
    <property type="entry name" value="Pmannose_isomerase-type1_CS"/>
</dbReference>
<evidence type="ECO:0000313" key="16">
    <source>
        <dbReference type="Proteomes" id="UP001367508"/>
    </source>
</evidence>
<dbReference type="Proteomes" id="UP001367508">
    <property type="component" value="Unassembled WGS sequence"/>
</dbReference>
<evidence type="ECO:0000256" key="9">
    <source>
        <dbReference type="PIRSR" id="PIRSR001480-2"/>
    </source>
</evidence>
<feature type="domain" description="Phosphomannose isomerase type I C-terminal" evidence="12">
    <location>
        <begin position="330"/>
        <end position="375"/>
    </location>
</feature>
<evidence type="ECO:0000256" key="7">
    <source>
        <dbReference type="ARBA" id="ARBA00023235"/>
    </source>
</evidence>
<gene>
    <name evidence="15" type="ORF">VNO77_21682</name>
</gene>
<comment type="cofactor">
    <cofactor evidence="9 10">
        <name>Zn(2+)</name>
        <dbReference type="ChEBI" id="CHEBI:29105"/>
    </cofactor>
    <text evidence="9 10">Binds 1 zinc ion per subunit.</text>
</comment>
<dbReference type="EMBL" id="JAYMYQ010000004">
    <property type="protein sequence ID" value="KAK7340963.1"/>
    <property type="molecule type" value="Genomic_DNA"/>
</dbReference>
<dbReference type="EC" id="5.3.1.8" evidence="4 10"/>
<dbReference type="FunFam" id="1.10.441.10:FF:000001">
    <property type="entry name" value="Mannose-6-phosphate isomerase"/>
    <property type="match status" value="1"/>
</dbReference>
<dbReference type="FunFam" id="2.60.120.10:FF:000044">
    <property type="entry name" value="Mannose-6-phosphate isomerase"/>
    <property type="match status" value="1"/>
</dbReference>
<proteinExistence type="inferred from homology"/>
<feature type="binding site" evidence="9">
    <location>
        <position position="109"/>
    </location>
    <ligand>
        <name>Zn(2+)</name>
        <dbReference type="ChEBI" id="CHEBI:29105"/>
    </ligand>
</feature>
<evidence type="ECO:0000259" key="13">
    <source>
        <dbReference type="Pfam" id="PF20511"/>
    </source>
</evidence>
<dbReference type="PROSITE" id="PS00966">
    <property type="entry name" value="PMI_I_2"/>
    <property type="match status" value="1"/>
</dbReference>
<dbReference type="SUPFAM" id="SSF51182">
    <property type="entry name" value="RmlC-like cupins"/>
    <property type="match status" value="1"/>
</dbReference>
<comment type="caution">
    <text evidence="15">The sequence shown here is derived from an EMBL/GenBank/DDBJ whole genome shotgun (WGS) entry which is preliminary data.</text>
</comment>
<keyword evidence="5 9" id="KW-0479">Metal-binding</keyword>
<dbReference type="InterPro" id="IPR046457">
    <property type="entry name" value="PMI_typeI_cat"/>
</dbReference>
<evidence type="ECO:0000256" key="8">
    <source>
        <dbReference type="PIRSR" id="PIRSR001480-1"/>
    </source>
</evidence>
<dbReference type="GO" id="GO:0033591">
    <property type="term" value="P:response to L-ascorbic acid"/>
    <property type="evidence" value="ECO:0007669"/>
    <property type="project" value="UniProtKB-ARBA"/>
</dbReference>
<dbReference type="GO" id="GO:0004476">
    <property type="term" value="F:mannose-6-phosphate isomerase activity"/>
    <property type="evidence" value="ECO:0007669"/>
    <property type="project" value="UniProtKB-EC"/>
</dbReference>
<dbReference type="GO" id="GO:0008270">
    <property type="term" value="F:zinc ion binding"/>
    <property type="evidence" value="ECO:0007669"/>
    <property type="project" value="InterPro"/>
</dbReference>
<dbReference type="NCBIfam" id="TIGR00218">
    <property type="entry name" value="manA"/>
    <property type="match status" value="1"/>
</dbReference>
<dbReference type="Pfam" id="PF20512">
    <property type="entry name" value="PMI_typeI_hel"/>
    <property type="match status" value="1"/>
</dbReference>
<evidence type="ECO:0000256" key="2">
    <source>
        <dbReference type="ARBA" id="ARBA00004666"/>
    </source>
</evidence>
<dbReference type="CDD" id="cd07011">
    <property type="entry name" value="cupin_PMI_type_I_N"/>
    <property type="match status" value="1"/>
</dbReference>
<dbReference type="PANTHER" id="PTHR10309:SF0">
    <property type="entry name" value="MANNOSE-6-PHOSPHATE ISOMERASE"/>
    <property type="match status" value="1"/>
</dbReference>
<dbReference type="PANTHER" id="PTHR10309">
    <property type="entry name" value="MANNOSE-6-PHOSPHATE ISOMERASE"/>
    <property type="match status" value="1"/>
</dbReference>
<evidence type="ECO:0000256" key="3">
    <source>
        <dbReference type="ARBA" id="ARBA00010772"/>
    </source>
</evidence>
<protein>
    <recommendedName>
        <fullName evidence="4 10">Mannose-6-phosphate isomerase</fullName>
        <ecNumber evidence="4 10">5.3.1.8</ecNumber>
    </recommendedName>
</protein>
<evidence type="ECO:0000256" key="6">
    <source>
        <dbReference type="ARBA" id="ARBA00022833"/>
    </source>
</evidence>
<dbReference type="GO" id="GO:0005829">
    <property type="term" value="C:cytosol"/>
    <property type="evidence" value="ECO:0007669"/>
    <property type="project" value="TreeGrafter"/>
</dbReference>
<dbReference type="PIRSF" id="PIRSF001480">
    <property type="entry name" value="Mannose-6-phosphate_isomerase"/>
    <property type="match status" value="1"/>
</dbReference>
<evidence type="ECO:0000256" key="1">
    <source>
        <dbReference type="ARBA" id="ARBA00000757"/>
    </source>
</evidence>
<accession>A0AAN9LVR4</accession>
<evidence type="ECO:0000313" key="15">
    <source>
        <dbReference type="EMBL" id="KAK7340963.1"/>
    </source>
</evidence>
<evidence type="ECO:0000256" key="10">
    <source>
        <dbReference type="RuleBase" id="RU000611"/>
    </source>
</evidence>
<feature type="binding site" evidence="9">
    <location>
        <position position="107"/>
    </location>
    <ligand>
        <name>Zn(2+)</name>
        <dbReference type="ChEBI" id="CHEBI:29105"/>
    </ligand>
</feature>
<evidence type="ECO:0000259" key="12">
    <source>
        <dbReference type="Pfam" id="PF01238"/>
    </source>
</evidence>
<reference evidence="15 16" key="1">
    <citation type="submission" date="2024-01" db="EMBL/GenBank/DDBJ databases">
        <title>The genomes of 5 underutilized Papilionoideae crops provide insights into root nodulation and disease resistanc.</title>
        <authorList>
            <person name="Jiang F."/>
        </authorList>
    </citation>
    <scope>NUCLEOTIDE SEQUENCE [LARGE SCALE GENOMIC DNA]</scope>
    <source>
        <strain evidence="15">LVBAO_FW01</strain>
        <tissue evidence="15">Leaves</tissue>
    </source>
</reference>
<keyword evidence="7 10" id="KW-0413">Isomerase</keyword>
<dbReference type="Pfam" id="PF20511">
    <property type="entry name" value="PMI_typeI_cat"/>
    <property type="match status" value="1"/>
</dbReference>
<name>A0AAN9LVR4_CANGL</name>
<keyword evidence="6 9" id="KW-0862">Zinc</keyword>
<dbReference type="AlphaFoldDB" id="A0AAN9LVR4"/>
<feature type="binding site" evidence="9">
    <location>
        <position position="272"/>
    </location>
    <ligand>
        <name>Zn(2+)</name>
        <dbReference type="ChEBI" id="CHEBI:29105"/>
    </ligand>
</feature>
<dbReference type="InterPro" id="IPR011051">
    <property type="entry name" value="RmlC_Cupin_sf"/>
</dbReference>
<dbReference type="InterPro" id="IPR046456">
    <property type="entry name" value="PMI_typeI_C"/>
</dbReference>
<evidence type="ECO:0000259" key="14">
    <source>
        <dbReference type="Pfam" id="PF20512"/>
    </source>
</evidence>
<feature type="domain" description="Phosphomannose isomerase type I helical insertion" evidence="14">
    <location>
        <begin position="178"/>
        <end position="253"/>
    </location>
</feature>
<dbReference type="InterPro" id="IPR014710">
    <property type="entry name" value="RmlC-like_jellyroll"/>
</dbReference>